<feature type="region of interest" description="Disordered" evidence="20">
    <location>
        <begin position="1756"/>
        <end position="1776"/>
    </location>
</feature>
<evidence type="ECO:0000256" key="1">
    <source>
        <dbReference type="ARBA" id="ARBA00004132"/>
    </source>
</evidence>
<keyword evidence="11" id="KW-0653">Protein transport</keyword>
<dbReference type="InterPro" id="IPR013258">
    <property type="entry name" value="Striatin_N"/>
</dbReference>
<dbReference type="PANTHER" id="PTHR21663">
    <property type="entry name" value="HYPOTHETICAL HEAT DOMAIN-CONTAINING"/>
    <property type="match status" value="1"/>
</dbReference>
<dbReference type="InterPro" id="IPR011989">
    <property type="entry name" value="ARM-like"/>
</dbReference>
<evidence type="ECO:0000256" key="16">
    <source>
        <dbReference type="ARBA" id="ARBA00063979"/>
    </source>
</evidence>
<dbReference type="SUPFAM" id="SSF48371">
    <property type="entry name" value="ARM repeat"/>
    <property type="match status" value="2"/>
</dbReference>
<feature type="repeat" description="WD" evidence="19">
    <location>
        <begin position="2890"/>
        <end position="2931"/>
    </location>
</feature>
<keyword evidence="9" id="KW-0677">Repeat</keyword>
<dbReference type="InterPro" id="IPR015943">
    <property type="entry name" value="WD40/YVTN_repeat-like_dom_sf"/>
</dbReference>
<protein>
    <recommendedName>
        <fullName evidence="17">HEAT repeat-containing protein 5B</fullName>
    </recommendedName>
    <alternativeName>
        <fullName evidence="18">Striatin</fullName>
    </alternativeName>
</protein>
<dbReference type="InterPro" id="IPR001680">
    <property type="entry name" value="WD40_rpt"/>
</dbReference>
<feature type="domain" description="Striatin N-terminal" evidence="21">
    <location>
        <begin position="2213"/>
        <end position="2340"/>
    </location>
</feature>
<evidence type="ECO:0000256" key="12">
    <source>
        <dbReference type="ARBA" id="ARBA00023018"/>
    </source>
</evidence>
<dbReference type="PROSITE" id="PS00678">
    <property type="entry name" value="WD_REPEATS_1"/>
    <property type="match status" value="3"/>
</dbReference>
<dbReference type="Gene3D" id="2.130.10.10">
    <property type="entry name" value="YVTN repeat-like/Quinoprotein amine dehydrogenase"/>
    <property type="match status" value="3"/>
</dbReference>
<evidence type="ECO:0000256" key="11">
    <source>
        <dbReference type="ARBA" id="ARBA00022927"/>
    </source>
</evidence>
<evidence type="ECO:0000256" key="13">
    <source>
        <dbReference type="ARBA" id="ARBA00023054"/>
    </source>
</evidence>
<reference evidence="23" key="1">
    <citation type="submission" date="2023-03" db="EMBL/GenBank/DDBJ databases">
        <title>Electrophorus voltai genome.</title>
        <authorList>
            <person name="Bian C."/>
        </authorList>
    </citation>
    <scope>NUCLEOTIDE SEQUENCE</scope>
    <source>
        <strain evidence="23">CB-2022</strain>
        <tissue evidence="23">Muscle</tissue>
    </source>
</reference>
<feature type="compositionally biased region" description="Low complexity" evidence="20">
    <location>
        <begin position="1760"/>
        <end position="1770"/>
    </location>
</feature>
<evidence type="ECO:0000256" key="5">
    <source>
        <dbReference type="ARBA" id="ARBA00022448"/>
    </source>
</evidence>
<evidence type="ECO:0000256" key="17">
    <source>
        <dbReference type="ARBA" id="ARBA00070809"/>
    </source>
</evidence>
<keyword evidence="5" id="KW-0813">Transport</keyword>
<dbReference type="Proteomes" id="UP001239994">
    <property type="component" value="Unassembled WGS sequence"/>
</dbReference>
<dbReference type="InterPro" id="IPR019775">
    <property type="entry name" value="WD40_repeat_CS"/>
</dbReference>
<evidence type="ECO:0000313" key="23">
    <source>
        <dbReference type="EMBL" id="KAK1792799.1"/>
    </source>
</evidence>
<dbReference type="GO" id="GO:0005516">
    <property type="term" value="F:calmodulin binding"/>
    <property type="evidence" value="ECO:0007669"/>
    <property type="project" value="UniProtKB-KW"/>
</dbReference>
<feature type="non-terminal residue" evidence="23">
    <location>
        <position position="1"/>
    </location>
</feature>
<dbReference type="PANTHER" id="PTHR21663:SF2">
    <property type="entry name" value="HEAT REPEAT-CONTAINING PROTEIN 5B"/>
    <property type="match status" value="1"/>
</dbReference>
<evidence type="ECO:0000256" key="20">
    <source>
        <dbReference type="SAM" id="MobiDB-lite"/>
    </source>
</evidence>
<feature type="region of interest" description="Disordered" evidence="20">
    <location>
        <begin position="2538"/>
        <end position="2579"/>
    </location>
</feature>
<proteinExistence type="inferred from homology"/>
<dbReference type="SMART" id="SM00320">
    <property type="entry name" value="WD40"/>
    <property type="match status" value="6"/>
</dbReference>
<dbReference type="PROSITE" id="PS50294">
    <property type="entry name" value="WD_REPEATS_REGION"/>
    <property type="match status" value="4"/>
</dbReference>
<feature type="compositionally biased region" description="Acidic residues" evidence="20">
    <location>
        <begin position="2403"/>
        <end position="2412"/>
    </location>
</feature>
<dbReference type="PROSITE" id="PS50082">
    <property type="entry name" value="WD_REPEATS_2"/>
    <property type="match status" value="4"/>
</dbReference>
<evidence type="ECO:0000256" key="4">
    <source>
        <dbReference type="ARBA" id="ARBA00009616"/>
    </source>
</evidence>
<keyword evidence="15" id="KW-0968">Cytoplasmic vesicle</keyword>
<dbReference type="EMBL" id="JAROKS010000019">
    <property type="protein sequence ID" value="KAK1792799.1"/>
    <property type="molecule type" value="Genomic_DNA"/>
</dbReference>
<dbReference type="InterPro" id="IPR016024">
    <property type="entry name" value="ARM-type_fold"/>
</dbReference>
<dbReference type="Pfam" id="PF08232">
    <property type="entry name" value="Striatin"/>
    <property type="match status" value="1"/>
</dbReference>
<feature type="repeat" description="WD" evidence="19">
    <location>
        <begin position="2649"/>
        <end position="2690"/>
    </location>
</feature>
<keyword evidence="6" id="KW-0963">Cytoplasm</keyword>
<feature type="compositionally biased region" description="Basic and acidic residues" evidence="20">
    <location>
        <begin position="2553"/>
        <end position="2566"/>
    </location>
</feature>
<feature type="region of interest" description="Disordered" evidence="20">
    <location>
        <begin position="1516"/>
        <end position="1535"/>
    </location>
</feature>
<dbReference type="InterPro" id="IPR040108">
    <property type="entry name" value="Laa1/Sip1/HEATR5"/>
</dbReference>
<dbReference type="GO" id="GO:0015031">
    <property type="term" value="P:protein transport"/>
    <property type="evidence" value="ECO:0007669"/>
    <property type="project" value="UniProtKB-KW"/>
</dbReference>
<evidence type="ECO:0000256" key="10">
    <source>
        <dbReference type="ARBA" id="ARBA00022860"/>
    </source>
</evidence>
<gene>
    <name evidence="23" type="ORF">P4O66_012712</name>
</gene>
<evidence type="ECO:0000256" key="8">
    <source>
        <dbReference type="ARBA" id="ARBA00022574"/>
    </source>
</evidence>
<comment type="caution">
    <text evidence="23">The sequence shown here is derived from an EMBL/GenBank/DDBJ whole genome shotgun (WGS) entry which is preliminary data.</text>
</comment>
<evidence type="ECO:0000259" key="22">
    <source>
        <dbReference type="Pfam" id="PF25808"/>
    </source>
</evidence>
<evidence type="ECO:0000256" key="18">
    <source>
        <dbReference type="ARBA" id="ARBA00073140"/>
    </source>
</evidence>
<evidence type="ECO:0000256" key="9">
    <source>
        <dbReference type="ARBA" id="ARBA00022737"/>
    </source>
</evidence>
<comment type="subcellular location">
    <subcellularLocation>
        <location evidence="2">Cell projection</location>
        <location evidence="2">Dendritic spine</location>
    </subcellularLocation>
    <subcellularLocation>
        <location evidence="1">Cytoplasmic vesicle</location>
        <location evidence="1">Clathrin-coated vesicle</location>
    </subcellularLocation>
</comment>
<dbReference type="SUPFAM" id="SSF50978">
    <property type="entry name" value="WD40 repeat-like"/>
    <property type="match status" value="1"/>
</dbReference>
<dbReference type="GO" id="GO:0005794">
    <property type="term" value="C:Golgi apparatus"/>
    <property type="evidence" value="ECO:0007669"/>
    <property type="project" value="TreeGrafter"/>
</dbReference>
<dbReference type="FunFam" id="2.130.10.10:FF:000211">
    <property type="entry name" value="striatin isoform X1"/>
    <property type="match status" value="1"/>
</dbReference>
<dbReference type="Gene3D" id="1.25.10.10">
    <property type="entry name" value="Leucine-rich Repeat Variant"/>
    <property type="match status" value="2"/>
</dbReference>
<sequence length="2968" mass="322196">RTFDCCSCLPMELAHSLLLNEDALAQITEAKRPVFIFEWLRFLNKVLITANKVDVKEKQKKLVEQLTGLITCNPGPPTRKLLAKNLATLYSIGDTFTVFQTLDKCNDITRNKDDTPAYLPTKLAAVACVGAFYERMGRMLGSSFPETINNLLKALKSAESQGRSEILLSLQKVLSGLGSAAASCHRDVYKNARSLLTDRSMAVRCAVAKCLLELQAEAVFMWTAELENVATLCFKALEGSTYGVRVAVSKLLGTVMASALTPKQAAVMRQNVKRATLEEVLELMSTGFLRGGSGFLKSGGEMLKGGASVSREVRVGVTQAYVVFVTTLGGQWLERNFATFLSHVLELVAHPRATQTHVEAVYSRRCVSFALRATLGGLLGEKAQIAAAKEICQAISKQMRAVEAVVSDSSGENKGGAADVSASQHVMVCALKELGSLVQSLSATASPLIQEPSIGLLETVSSVLLHPSMAARLAAAWCLRCVAVALPYQLTPLLERCAERINSLKSSPEAVSGYSFALAALLGGVHQCPLGIPHSKGKMVVSIAEDLLRSAAQNSRLSLHRTQAGWLLLGALMTLGSSLVRYHLPKMLLLWRNVFPRSQKELEAEKARGDSFTWQVTLEGRAGALCGNPNPLASLNPQDLHSDLPAFYGSEYHFLTQRKSRRKSAGNSQRYTTQLHLFALSGLLSVMSQKRVALKAVPPLLWFPLAAMRSFVAHCPELLTEDVIRRLMTPIECAMTMMSHVPAVVKVHGAHLKASAAMVRLRLYDILALLPPKTYEGKSFSALLRELVAEFTLTDNSANTTTSLLRSLCHYDDSVLMGSWLQETDHKSIEDQLQPNSASGSGALEHDPSSIYLRVPAGEAIPGPLPLGVSVIDASVALFGVVFPHVSFKHRLQMLDHFAECIKQAKGVRQQAVQLNIFTAVLSALKGLAENKSTLGLEEVRKSALALVMGALDNPNPILRCAAGEALGRMAQVVGEATFIASMAQHSFDKLKSARDVVSRTGHSLALGCLHRYVGGIGSGQHLKTSVSILLALAQDGTSHEVQTWALHSLALIVDSSGPMYRGYVEPTLSLVLTLLLTVPPSHTEVHQCLGRCLGALITTVGPELQGNSATISTIRSSCLVGCAIMQDHSDSLVQAAAISCLQQLHMFAPRHVNLSGLVPCLCVHLCSSHLLLRRAAVACLRQLVQREAAEVCEYAMSLAKKNGDSKESTTINLNITETGLEGVLFGMLDRETDRKLCSDIHDTLGHMLCSLAVEKLSHWLKLCKDVLAASTEAGGAVAFEVEKEEEDSEKKDEMDDDTMFTGLGEDDKSKPSVAPRWVTRVFAADCLCRIIHLCENADKNHFDLAAARSVKAKNPKGDLLVLHLSDLIRMAFMAATDHSDQLRMAGLQALEDIIKKFASVPEPEFPGHVILEQYQANVGAALRPAFSPDTPSDITAKACQVCSAWIGSGVVSDLNDLRRVHNLLVSSLDKVQAGKSSSSQLYSESATTMEKLAVLKAWAEVYVVAMKIKKEAESKPACPLRSSEDEEEDVGDEGDVLPPDSLIMLVQPELPSLSRLWLAALRDYALLTLPAEFASQLPPEGGAFYTPETIDTARLHYRTSWAPILHAVALWLSNTDFGALGGPEEPQPAPTNTGATMGPAGQVFPQGPPTPNKSHDELVKDRMHLLLGVSIEFLCFPRPEEPIERVMSCLKALCTLFESPRARKHIAEDQLLAVELLNVLHRLLLTRDPPSIQLQVTAVVQEAIRAAHDHLEQLRSSTGAEEAGESAGALGEGGEAGELQPGKSLVFAAMELLVFLLVRHLPRVSARAADSPGHLPSKPQQLSEHGNRLVAAALSILAELPALCSPAGSMTILPTVLFLICGVLRETAVRTLDGSVPLPVPAALQGIKAIITSPLGRVEKTQQQWTSLVRSSLASVLEYSQPDESRPSTDEVSMLTAITLFLVSASAELVGVTPLQNGCMERFRNALNSSDPAVQGRCYQLLLSVFQHSSRALSTPYIHALAPLLVEKLRAAEHARPRTHAELQALQEGVKVLEGLAALGEEQNRVQLLALLVPTLISYLLDENAFSTAPPASKGLHEFALQNLMRIGPLYPAAFKTVIGAAPELKTRLENAIRANQASSKAKATARQAQPTTNTVYNICLSRPGLRLRALSARSMDEHAGPGVFFNSNNSLLQRGEGPAADGGAGAGAGGAVGGKGAVEGAGEGPRARYSIPGVLQLLQHEWARFEVERAQWAVQRAELQAQVAFLHGERKGQENLKKDLVRRIKMLEYALKQERAKYHKLKYGTELNLGDVKPPSYDSDEANEKEFPGSLNNQFCWKQGRQLLRQYLQEVGYTDTILDVKSQRVKALLGLAGDRAGQEPLLNGTDTSPRGASTAVKVELTDSSSVLEALKFIERAAAEFSDGEDEEEGEEKPMIDSRTIMRKKPLSSSSFPAHTPDRHASTDPDADDVLKGFDFLSSTEDMDVSPECRSAGDGRDWEKETQQQSEAWNVDQGLIAKLKEKYKQERRGKKGAKRPNRSKLQDMLSNLRDTDEAVLLQPPATPPVRPNTSRFSEHDGSRTDEGPLRLHPQTRACPPTTNPAIRLEAVTFPPPSDKAFIMVPEDVMETGELGLGELAGLTVANEADSLAYDIGNNKDALRKTWNPKYTLRSHFDAVRSLVFHPTEPVLITASEDHTLKMWNLQKTTPTKKNTSLDVEPIYTFRAHRGAVLCVVMNNTGERCYSGGVDGTIQCWNTPGSSIDPYDSYQSSVLRGALCGHVDAVWGLVHSSAHQRLLSCSADGTVRLWNASSTQPALAIFNESKELGLPSSVDLVCSDPAYMVTSFNTGQIGLFNMETRQLVLSLESIVEPGASCQINKVLSHPTLPITISAQEDRHIKFYDNNTGKLIHSMVAHLDAVTSLAVDPNGLYLMSGSHDCSIRLWNLENKTCVQEFTAHRKKFEESIHDVAFHPSKCYIASAGADSLAKVFV</sequence>
<evidence type="ECO:0000256" key="19">
    <source>
        <dbReference type="PROSITE-ProRule" id="PRU00221"/>
    </source>
</evidence>
<dbReference type="FunFam" id="1.25.10.10:FF:000262">
    <property type="entry name" value="HEAT repeat-containing protein 5B"/>
    <property type="match status" value="1"/>
</dbReference>
<keyword evidence="8 19" id="KW-0853">WD repeat</keyword>
<dbReference type="CDD" id="cd00200">
    <property type="entry name" value="WD40"/>
    <property type="match status" value="1"/>
</dbReference>
<dbReference type="Pfam" id="PF25808">
    <property type="entry name" value="TPR_LAA1_C"/>
    <property type="match status" value="1"/>
</dbReference>
<dbReference type="Gene3D" id="1.20.5.300">
    <property type="match status" value="1"/>
</dbReference>
<dbReference type="GO" id="GO:0030139">
    <property type="term" value="C:endocytic vesicle"/>
    <property type="evidence" value="ECO:0007669"/>
    <property type="project" value="TreeGrafter"/>
</dbReference>
<dbReference type="Pfam" id="PF20210">
    <property type="entry name" value="Laa1_Sip1_HTR5"/>
    <property type="match status" value="1"/>
</dbReference>
<comment type="subunit">
    <text evidence="16">Part of the core of STRIPAK complexes composed of PP2A catalytic and scaffolding subunits, the striatins (PP2A regulatory subunits), the striatin-associated proteins MOB4, STRIP1 and STRIP2, PDCD10 and members of the STE20 kinases, such as STK24 and STK26. Interacts with CTTNBP2; this interaction may regulate dendritic spine distribution of STRN. Activation of glutamate receptors weakens the interaction with CTTNBP2.</text>
</comment>
<evidence type="ECO:0000256" key="6">
    <source>
        <dbReference type="ARBA" id="ARBA00022490"/>
    </source>
</evidence>
<dbReference type="FunFam" id="2.130.10.10:FF:000058">
    <property type="entry name" value="striatin isoform X1"/>
    <property type="match status" value="1"/>
</dbReference>
<dbReference type="InterPro" id="IPR057981">
    <property type="entry name" value="TPR_LAA1-like_C"/>
</dbReference>
<dbReference type="FunFam" id="1.20.5.300:FF:000001">
    <property type="entry name" value="striatin isoform X1"/>
    <property type="match status" value="1"/>
</dbReference>
<feature type="compositionally biased region" description="Acidic residues" evidence="20">
    <location>
        <begin position="1525"/>
        <end position="1535"/>
    </location>
</feature>
<dbReference type="Pfam" id="PF00400">
    <property type="entry name" value="WD40"/>
    <property type="match status" value="5"/>
</dbReference>
<feature type="domain" description="LAA1-like C-terminal TPR repeats" evidence="22">
    <location>
        <begin position="2040"/>
        <end position="2125"/>
    </location>
</feature>
<dbReference type="GO" id="GO:0006897">
    <property type="term" value="P:endocytosis"/>
    <property type="evidence" value="ECO:0007669"/>
    <property type="project" value="TreeGrafter"/>
</dbReference>
<dbReference type="InterPro" id="IPR020472">
    <property type="entry name" value="WD40_PAC1"/>
</dbReference>
<dbReference type="GO" id="GO:0016020">
    <property type="term" value="C:membrane"/>
    <property type="evidence" value="ECO:0007669"/>
    <property type="project" value="TreeGrafter"/>
</dbReference>
<dbReference type="InterPro" id="IPR046837">
    <property type="entry name" value="Laa1/Sip1/HEATR5-like_HEAT"/>
</dbReference>
<dbReference type="GO" id="GO:0043197">
    <property type="term" value="C:dendritic spine"/>
    <property type="evidence" value="ECO:0007669"/>
    <property type="project" value="UniProtKB-SubCell"/>
</dbReference>
<dbReference type="GO" id="GO:0005829">
    <property type="term" value="C:cytosol"/>
    <property type="evidence" value="ECO:0007669"/>
    <property type="project" value="GOC"/>
</dbReference>
<evidence type="ECO:0000256" key="14">
    <source>
        <dbReference type="ARBA" id="ARBA00023273"/>
    </source>
</evidence>
<evidence type="ECO:0000256" key="7">
    <source>
        <dbReference type="ARBA" id="ARBA00022553"/>
    </source>
</evidence>
<organism evidence="23 24">
    <name type="scientific">Electrophorus voltai</name>
    <dbReference type="NCBI Taxonomy" id="2609070"/>
    <lineage>
        <taxon>Eukaryota</taxon>
        <taxon>Metazoa</taxon>
        <taxon>Chordata</taxon>
        <taxon>Craniata</taxon>
        <taxon>Vertebrata</taxon>
        <taxon>Euteleostomi</taxon>
        <taxon>Actinopterygii</taxon>
        <taxon>Neopterygii</taxon>
        <taxon>Teleostei</taxon>
        <taxon>Ostariophysi</taxon>
        <taxon>Gymnotiformes</taxon>
        <taxon>Gymnotoidei</taxon>
        <taxon>Gymnotidae</taxon>
        <taxon>Electrophorus</taxon>
    </lineage>
</organism>
<feature type="region of interest" description="Disordered" evidence="20">
    <location>
        <begin position="1283"/>
        <end position="1311"/>
    </location>
</feature>
<keyword evidence="24" id="KW-1185">Reference proteome</keyword>
<evidence type="ECO:0000259" key="21">
    <source>
        <dbReference type="Pfam" id="PF08232"/>
    </source>
</evidence>
<keyword evidence="7" id="KW-0597">Phosphoprotein</keyword>
<evidence type="ECO:0000256" key="3">
    <source>
        <dbReference type="ARBA" id="ARBA00008304"/>
    </source>
</evidence>
<comment type="similarity">
    <text evidence="3">Belongs to the HEATR5 family.</text>
</comment>
<keyword evidence="13" id="KW-0175">Coiled coil</keyword>
<dbReference type="PRINTS" id="PR00320">
    <property type="entry name" value="GPROTEINBRPT"/>
</dbReference>
<accession>A0AAD9DU39</accession>
<feature type="region of interest" description="Disordered" evidence="20">
    <location>
        <begin position="2401"/>
        <end position="2491"/>
    </location>
</feature>
<keyword evidence="12" id="KW-0770">Synapse</keyword>
<dbReference type="GO" id="GO:0042147">
    <property type="term" value="P:retrograde transport, endosome to Golgi"/>
    <property type="evidence" value="ECO:0007669"/>
    <property type="project" value="TreeGrafter"/>
</dbReference>
<dbReference type="Pfam" id="PF25468">
    <property type="entry name" value="HEAT_HEATR5A"/>
    <property type="match status" value="1"/>
</dbReference>
<evidence type="ECO:0000313" key="24">
    <source>
        <dbReference type="Proteomes" id="UP001239994"/>
    </source>
</evidence>
<dbReference type="InterPro" id="IPR036322">
    <property type="entry name" value="WD40_repeat_dom_sf"/>
</dbReference>
<dbReference type="GO" id="GO:0030136">
    <property type="term" value="C:clathrin-coated vesicle"/>
    <property type="evidence" value="ECO:0007669"/>
    <property type="project" value="UniProtKB-SubCell"/>
</dbReference>
<feature type="repeat" description="WD" evidence="19">
    <location>
        <begin position="2755"/>
        <end position="2796"/>
    </location>
</feature>
<dbReference type="FunFam" id="1.25.10.10:FF:000203">
    <property type="entry name" value="HEAT repeat containing 5B"/>
    <property type="match status" value="1"/>
</dbReference>
<name>A0AAD9DU39_9TELE</name>
<dbReference type="FunFam" id="2.130.10.10:FF:000079">
    <property type="entry name" value="striatin isoform X1"/>
    <property type="match status" value="1"/>
</dbReference>
<evidence type="ECO:0000256" key="2">
    <source>
        <dbReference type="ARBA" id="ARBA00004552"/>
    </source>
</evidence>
<feature type="compositionally biased region" description="Basic and acidic residues" evidence="20">
    <location>
        <begin position="2472"/>
        <end position="2483"/>
    </location>
</feature>
<keyword evidence="14" id="KW-0966">Cell projection</keyword>
<dbReference type="FunFam" id="1.25.10.10:FF:000202">
    <property type="entry name" value="HEAT repeat-containing protein 5B isoform X1"/>
    <property type="match status" value="1"/>
</dbReference>
<evidence type="ECO:0000256" key="15">
    <source>
        <dbReference type="ARBA" id="ARBA00023329"/>
    </source>
</evidence>
<keyword evidence="10" id="KW-0112">Calmodulin-binding</keyword>
<comment type="similarity">
    <text evidence="4">Belongs to the WD repeat striatin family.</text>
</comment>
<dbReference type="GO" id="GO:0032991">
    <property type="term" value="C:protein-containing complex"/>
    <property type="evidence" value="ECO:0007669"/>
    <property type="project" value="UniProtKB-ARBA"/>
</dbReference>
<feature type="repeat" description="WD" evidence="19">
    <location>
        <begin position="2702"/>
        <end position="2734"/>
    </location>
</feature>